<dbReference type="PANTHER" id="PTHR43712:SF2">
    <property type="entry name" value="O-METHYLTRANSFERASE CICE"/>
    <property type="match status" value="1"/>
</dbReference>
<accession>A0AAV5AGH7</accession>
<dbReference type="Proteomes" id="UP001050691">
    <property type="component" value="Unassembled WGS sequence"/>
</dbReference>
<keyword evidence="7" id="KW-1185">Reference proteome</keyword>
<evidence type="ECO:0008006" key="8">
    <source>
        <dbReference type="Google" id="ProtNLM"/>
    </source>
</evidence>
<dbReference type="InterPro" id="IPR029063">
    <property type="entry name" value="SAM-dependent_MTases_sf"/>
</dbReference>
<dbReference type="PANTHER" id="PTHR43712">
    <property type="entry name" value="PUTATIVE (AFU_ORTHOLOGUE AFUA_4G14580)-RELATED"/>
    <property type="match status" value="1"/>
</dbReference>
<dbReference type="Pfam" id="PF00891">
    <property type="entry name" value="Methyltransf_2"/>
    <property type="match status" value="1"/>
</dbReference>
<dbReference type="InterPro" id="IPR036390">
    <property type="entry name" value="WH_DNA-bd_sf"/>
</dbReference>
<evidence type="ECO:0000256" key="3">
    <source>
        <dbReference type="ARBA" id="ARBA00022691"/>
    </source>
</evidence>
<evidence type="ECO:0000256" key="2">
    <source>
        <dbReference type="ARBA" id="ARBA00022679"/>
    </source>
</evidence>
<protein>
    <recommendedName>
        <fullName evidence="8">O-methyltransferase domain-containing protein</fullName>
    </recommendedName>
</protein>
<comment type="caution">
    <text evidence="6">The sequence shown here is derived from an EMBL/GenBank/DDBJ whole genome shotgun (WGS) entry which is preliminary data.</text>
</comment>
<dbReference type="SUPFAM" id="SSF53335">
    <property type="entry name" value="S-adenosyl-L-methionine-dependent methyltransferases"/>
    <property type="match status" value="1"/>
</dbReference>
<dbReference type="InterPro" id="IPR016461">
    <property type="entry name" value="COMT-like"/>
</dbReference>
<name>A0AAV5AGH7_9AGAM</name>
<dbReference type="InterPro" id="IPR036388">
    <property type="entry name" value="WH-like_DNA-bd_sf"/>
</dbReference>
<evidence type="ECO:0000313" key="6">
    <source>
        <dbReference type="EMBL" id="GJJ11788.1"/>
    </source>
</evidence>
<gene>
    <name evidence="6" type="ORF">Clacol_006026</name>
</gene>
<dbReference type="GO" id="GO:0032259">
    <property type="term" value="P:methylation"/>
    <property type="evidence" value="ECO:0007669"/>
    <property type="project" value="UniProtKB-KW"/>
</dbReference>
<keyword evidence="2" id="KW-0808">Transferase</keyword>
<evidence type="ECO:0000313" key="7">
    <source>
        <dbReference type="Proteomes" id="UP001050691"/>
    </source>
</evidence>
<dbReference type="InterPro" id="IPR001077">
    <property type="entry name" value="COMT_C"/>
</dbReference>
<dbReference type="GO" id="GO:0046983">
    <property type="term" value="F:protein dimerization activity"/>
    <property type="evidence" value="ECO:0007669"/>
    <property type="project" value="InterPro"/>
</dbReference>
<dbReference type="AlphaFoldDB" id="A0AAV5AGH7"/>
<dbReference type="Gene3D" id="1.10.10.10">
    <property type="entry name" value="Winged helix-like DNA-binding domain superfamily/Winged helix DNA-binding domain"/>
    <property type="match status" value="1"/>
</dbReference>
<dbReference type="PROSITE" id="PS51683">
    <property type="entry name" value="SAM_OMT_II"/>
    <property type="match status" value="1"/>
</dbReference>
<proteinExistence type="predicted"/>
<evidence type="ECO:0000259" key="5">
    <source>
        <dbReference type="Pfam" id="PF08100"/>
    </source>
</evidence>
<reference evidence="6" key="1">
    <citation type="submission" date="2021-10" db="EMBL/GenBank/DDBJ databases">
        <title>De novo Genome Assembly of Clathrus columnatus (Basidiomycota, Fungi) Using Illumina and Nanopore Sequence Data.</title>
        <authorList>
            <person name="Ogiso-Tanaka E."/>
            <person name="Itagaki H."/>
            <person name="Hosoya T."/>
            <person name="Hosaka K."/>
        </authorList>
    </citation>
    <scope>NUCLEOTIDE SEQUENCE</scope>
    <source>
        <strain evidence="6">MO-923</strain>
    </source>
</reference>
<feature type="domain" description="O-methyltransferase dimerisation" evidence="5">
    <location>
        <begin position="82"/>
        <end position="157"/>
    </location>
</feature>
<organism evidence="6 7">
    <name type="scientific">Clathrus columnatus</name>
    <dbReference type="NCBI Taxonomy" id="1419009"/>
    <lineage>
        <taxon>Eukaryota</taxon>
        <taxon>Fungi</taxon>
        <taxon>Dikarya</taxon>
        <taxon>Basidiomycota</taxon>
        <taxon>Agaricomycotina</taxon>
        <taxon>Agaricomycetes</taxon>
        <taxon>Phallomycetidae</taxon>
        <taxon>Phallales</taxon>
        <taxon>Clathraceae</taxon>
        <taxon>Clathrus</taxon>
    </lineage>
</organism>
<dbReference type="GO" id="GO:0008171">
    <property type="term" value="F:O-methyltransferase activity"/>
    <property type="evidence" value="ECO:0007669"/>
    <property type="project" value="InterPro"/>
</dbReference>
<dbReference type="Pfam" id="PF08100">
    <property type="entry name" value="Dimerisation"/>
    <property type="match status" value="1"/>
</dbReference>
<feature type="domain" description="O-methyltransferase C-terminal" evidence="4">
    <location>
        <begin position="237"/>
        <end position="388"/>
    </location>
</feature>
<keyword evidence="3" id="KW-0949">S-adenosyl-L-methionine</keyword>
<keyword evidence="1" id="KW-0489">Methyltransferase</keyword>
<dbReference type="EMBL" id="BPWL01000007">
    <property type="protein sequence ID" value="GJJ11788.1"/>
    <property type="molecule type" value="Genomic_DNA"/>
</dbReference>
<evidence type="ECO:0000256" key="1">
    <source>
        <dbReference type="ARBA" id="ARBA00022603"/>
    </source>
</evidence>
<dbReference type="SUPFAM" id="SSF46785">
    <property type="entry name" value="Winged helix' DNA-binding domain"/>
    <property type="match status" value="1"/>
</dbReference>
<dbReference type="Gene3D" id="3.40.50.150">
    <property type="entry name" value="Vaccinia Virus protein VP39"/>
    <property type="match status" value="1"/>
</dbReference>
<sequence length="473" mass="52007">MSLATLKQLSKIISDSIESVEKRCNTLGYDYPSLDKPFNPADPAESLTVDPIIIENVMILIAASNQIVSTTRLPAMTLFDMSMSFHLSSALQVIALANIPEILREAGPQGLHAKDIATKTFLDAELIARYLRLLASHHVFRELTPDVFTNNRLSSMLDTLKSVKEINANPVNRHVGSPGLKALIEHTQVTDETFKGSAIVADFLMENPGLEDPADAPIVRAQNARKPFFEWLEESGNESRSKRFGAAMAGVSKLDDGTAILRGYPWAELPENAKVVDVGSGIGDMPMILSKNFPTFKFVLQDFAGVMGGAREHWEVNNPSALNEGRIEFLAHDFFKPQPVKDADLFLLRMITHDWGSSHVITILKHLREAAVPGKTKLLIVDQIAPYACSVPNDEGRNIPGPPPPSVPDVLLPNLGKANSIIYLGDLQMFTLQYGQERTIGNHIDVTHAAGWKIVRLYRPSASIFAHILAEPI</sequence>
<evidence type="ECO:0000259" key="4">
    <source>
        <dbReference type="Pfam" id="PF00891"/>
    </source>
</evidence>
<dbReference type="InterPro" id="IPR012967">
    <property type="entry name" value="COMT_dimerisation"/>
</dbReference>